<keyword evidence="5" id="KW-1185">Reference proteome</keyword>
<keyword evidence="1 2" id="KW-0597">Phosphoprotein</keyword>
<dbReference type="InterPro" id="IPR011006">
    <property type="entry name" value="CheY-like_superfamily"/>
</dbReference>
<comment type="caution">
    <text evidence="4">The sequence shown here is derived from an EMBL/GenBank/DDBJ whole genome shotgun (WGS) entry which is preliminary data.</text>
</comment>
<dbReference type="GO" id="GO:0000160">
    <property type="term" value="P:phosphorelay signal transduction system"/>
    <property type="evidence" value="ECO:0007669"/>
    <property type="project" value="InterPro"/>
</dbReference>
<protein>
    <submittedName>
        <fullName evidence="4">Response regulator</fullName>
    </submittedName>
</protein>
<dbReference type="AlphaFoldDB" id="A0A363UP60"/>
<proteinExistence type="predicted"/>
<accession>A0A363UP60</accession>
<sequence length="109" mass="12029">MSVLVVDDEESVRFICEIVLGSAGIPVITASSADDALEILDTEAERITLVISDYHMPGTRGDELVEQIVARYPDLPTLLWSTVENRERGIALKDPMAKEFPQRVQTLAS</sequence>
<evidence type="ECO:0000313" key="4">
    <source>
        <dbReference type="EMBL" id="PWN57266.1"/>
    </source>
</evidence>
<dbReference type="Pfam" id="PF00072">
    <property type="entry name" value="Response_reg"/>
    <property type="match status" value="1"/>
</dbReference>
<dbReference type="PANTHER" id="PTHR44591:SF19">
    <property type="entry name" value="TWO-COMPONENT RESPONSE REGULATOR-RELATED"/>
    <property type="match status" value="1"/>
</dbReference>
<dbReference type="Proteomes" id="UP000251800">
    <property type="component" value="Unassembled WGS sequence"/>
</dbReference>
<dbReference type="SMART" id="SM00448">
    <property type="entry name" value="REC"/>
    <property type="match status" value="1"/>
</dbReference>
<dbReference type="SUPFAM" id="SSF52172">
    <property type="entry name" value="CheY-like"/>
    <property type="match status" value="1"/>
</dbReference>
<feature type="modified residue" description="4-aspartylphosphate" evidence="2">
    <location>
        <position position="53"/>
    </location>
</feature>
<dbReference type="OrthoDB" id="9800897at2"/>
<dbReference type="Gene3D" id="3.40.50.2300">
    <property type="match status" value="1"/>
</dbReference>
<dbReference type="EMBL" id="QEQK01000002">
    <property type="protein sequence ID" value="PWN57266.1"/>
    <property type="molecule type" value="Genomic_DNA"/>
</dbReference>
<dbReference type="RefSeq" id="WP_109718772.1">
    <property type="nucleotide sequence ID" value="NZ_QEQK01000002.1"/>
</dbReference>
<gene>
    <name evidence="4" type="ORF">DEH80_01805</name>
</gene>
<name>A0A363UP60_9GAMM</name>
<feature type="domain" description="Response regulatory" evidence="3">
    <location>
        <begin position="2"/>
        <end position="109"/>
    </location>
</feature>
<evidence type="ECO:0000313" key="5">
    <source>
        <dbReference type="Proteomes" id="UP000251800"/>
    </source>
</evidence>
<evidence type="ECO:0000256" key="2">
    <source>
        <dbReference type="PROSITE-ProRule" id="PRU00169"/>
    </source>
</evidence>
<dbReference type="PANTHER" id="PTHR44591">
    <property type="entry name" value="STRESS RESPONSE REGULATOR PROTEIN 1"/>
    <property type="match status" value="1"/>
</dbReference>
<dbReference type="InterPro" id="IPR050595">
    <property type="entry name" value="Bact_response_regulator"/>
</dbReference>
<evidence type="ECO:0000259" key="3">
    <source>
        <dbReference type="PROSITE" id="PS50110"/>
    </source>
</evidence>
<dbReference type="InterPro" id="IPR001789">
    <property type="entry name" value="Sig_transdc_resp-reg_receiver"/>
</dbReference>
<organism evidence="4 5">
    <name type="scientific">Abyssibacter profundi</name>
    <dbReference type="NCBI Taxonomy" id="2182787"/>
    <lineage>
        <taxon>Bacteria</taxon>
        <taxon>Pseudomonadati</taxon>
        <taxon>Pseudomonadota</taxon>
        <taxon>Gammaproteobacteria</taxon>
        <taxon>Chromatiales</taxon>
        <taxon>Oceanococcaceae</taxon>
        <taxon>Abyssibacter</taxon>
    </lineage>
</organism>
<evidence type="ECO:0000256" key="1">
    <source>
        <dbReference type="ARBA" id="ARBA00022553"/>
    </source>
</evidence>
<reference evidence="4 5" key="1">
    <citation type="submission" date="2018-05" db="EMBL/GenBank/DDBJ databases">
        <title>Abyssibacter profundi OUC007T gen. nov., sp. nov, a marine bacterium isolated from seawater of the Mariana Trench.</title>
        <authorList>
            <person name="Zhou S."/>
        </authorList>
    </citation>
    <scope>NUCLEOTIDE SEQUENCE [LARGE SCALE GENOMIC DNA]</scope>
    <source>
        <strain evidence="4 5">OUC007</strain>
    </source>
</reference>
<dbReference type="PROSITE" id="PS50110">
    <property type="entry name" value="RESPONSE_REGULATORY"/>
    <property type="match status" value="1"/>
</dbReference>